<dbReference type="eggNOG" id="KOG1359">
    <property type="taxonomic scope" value="Eukaryota"/>
</dbReference>
<dbReference type="KEGG" id="gtt:GUITHDRAFT_80526"/>
<dbReference type="GO" id="GO:0030170">
    <property type="term" value="F:pyridoxal phosphate binding"/>
    <property type="evidence" value="ECO:0007669"/>
    <property type="project" value="InterPro"/>
</dbReference>
<comment type="similarity">
    <text evidence="2">Belongs to the class-II pyridoxal-phosphate-dependent aminotransferase family. BioF subfamily.</text>
</comment>
<evidence type="ECO:0000256" key="2">
    <source>
        <dbReference type="ARBA" id="ARBA00010008"/>
    </source>
</evidence>
<evidence type="ECO:0000256" key="1">
    <source>
        <dbReference type="ARBA" id="ARBA00001933"/>
    </source>
</evidence>
<dbReference type="InterPro" id="IPR015424">
    <property type="entry name" value="PyrdxlP-dep_Trfase"/>
</dbReference>
<comment type="cofactor">
    <cofactor evidence="1 5">
        <name>pyridoxal 5'-phosphate</name>
        <dbReference type="ChEBI" id="CHEBI:597326"/>
    </cofactor>
</comment>
<dbReference type="EnsemblProtists" id="EKX34452">
    <property type="protein sequence ID" value="EKX34452"/>
    <property type="gene ID" value="GUITHDRAFT_80526"/>
</dbReference>
<protein>
    <recommendedName>
        <fullName evidence="6">Aminotransferase class I/classII large domain-containing protein</fullName>
    </recommendedName>
</protein>
<dbReference type="AlphaFoldDB" id="L1IED7"/>
<reference evidence="8" key="3">
    <citation type="submission" date="2015-06" db="UniProtKB">
        <authorList>
            <consortium name="EnsemblProtists"/>
        </authorList>
    </citation>
    <scope>IDENTIFICATION</scope>
</reference>
<dbReference type="HOGENOM" id="CLU_015846_11_2_1"/>
<reference evidence="9" key="2">
    <citation type="submission" date="2012-11" db="EMBL/GenBank/DDBJ databases">
        <authorList>
            <person name="Kuo A."/>
            <person name="Curtis B.A."/>
            <person name="Tanifuji G."/>
            <person name="Burki F."/>
            <person name="Gruber A."/>
            <person name="Irimia M."/>
            <person name="Maruyama S."/>
            <person name="Arias M.C."/>
            <person name="Ball S.G."/>
            <person name="Gile G.H."/>
            <person name="Hirakawa Y."/>
            <person name="Hopkins J.F."/>
            <person name="Rensing S.A."/>
            <person name="Schmutz J."/>
            <person name="Symeonidi A."/>
            <person name="Elias M."/>
            <person name="Eveleigh R.J."/>
            <person name="Herman E.K."/>
            <person name="Klute M.J."/>
            <person name="Nakayama T."/>
            <person name="Obornik M."/>
            <person name="Reyes-Prieto A."/>
            <person name="Armbrust E.V."/>
            <person name="Aves S.J."/>
            <person name="Beiko R.G."/>
            <person name="Coutinho P."/>
            <person name="Dacks J.B."/>
            <person name="Durnford D.G."/>
            <person name="Fast N.M."/>
            <person name="Green B.R."/>
            <person name="Grisdale C."/>
            <person name="Hempe F."/>
            <person name="Henrissat B."/>
            <person name="Hoppner M.P."/>
            <person name="Ishida K.-I."/>
            <person name="Kim E."/>
            <person name="Koreny L."/>
            <person name="Kroth P.G."/>
            <person name="Liu Y."/>
            <person name="Malik S.-B."/>
            <person name="Maier U.G."/>
            <person name="McRose D."/>
            <person name="Mock T."/>
            <person name="Neilson J.A."/>
            <person name="Onodera N.T."/>
            <person name="Poole A.M."/>
            <person name="Pritham E.J."/>
            <person name="Richards T.A."/>
            <person name="Rocap G."/>
            <person name="Roy S.W."/>
            <person name="Sarai C."/>
            <person name="Schaack S."/>
            <person name="Shirato S."/>
            <person name="Slamovits C.H."/>
            <person name="Spencer D.F."/>
            <person name="Suzuki S."/>
            <person name="Worden A.Z."/>
            <person name="Zauner S."/>
            <person name="Barry K."/>
            <person name="Bell C."/>
            <person name="Bharti A.K."/>
            <person name="Crow J.A."/>
            <person name="Grimwood J."/>
            <person name="Kramer R."/>
            <person name="Lindquist E."/>
            <person name="Lucas S."/>
            <person name="Salamov A."/>
            <person name="McFadden G.I."/>
            <person name="Lane C.E."/>
            <person name="Keeling P.J."/>
            <person name="Gray M.W."/>
            <person name="Grigoriev I.V."/>
            <person name="Archibald J.M."/>
        </authorList>
    </citation>
    <scope>NUCLEOTIDE SEQUENCE</scope>
    <source>
        <strain evidence="9">CCMP2712</strain>
    </source>
</reference>
<dbReference type="Proteomes" id="UP000011087">
    <property type="component" value="Unassembled WGS sequence"/>
</dbReference>
<dbReference type="PaxDb" id="55529-EKX34452"/>
<evidence type="ECO:0000313" key="8">
    <source>
        <dbReference type="EnsemblProtists" id="EKX34452"/>
    </source>
</evidence>
<dbReference type="GO" id="GO:0016740">
    <property type="term" value="F:transferase activity"/>
    <property type="evidence" value="ECO:0007669"/>
    <property type="project" value="UniProtKB-KW"/>
</dbReference>
<dbReference type="SUPFAM" id="SSF53383">
    <property type="entry name" value="PLP-dependent transferases"/>
    <property type="match status" value="1"/>
</dbReference>
<gene>
    <name evidence="7" type="ORF">GUITHDRAFT_80526</name>
</gene>
<evidence type="ECO:0000259" key="6">
    <source>
        <dbReference type="Pfam" id="PF00155"/>
    </source>
</evidence>
<keyword evidence="9" id="KW-1185">Reference proteome</keyword>
<dbReference type="Gene3D" id="3.40.640.10">
    <property type="entry name" value="Type I PLP-dependent aspartate aminotransferase-like (Major domain)"/>
    <property type="match status" value="1"/>
</dbReference>
<keyword evidence="3" id="KW-0808">Transferase</keyword>
<dbReference type="OMA" id="RLMIHAD"/>
<keyword evidence="4 5" id="KW-0663">Pyridoxal phosphate</keyword>
<dbReference type="InterPro" id="IPR015422">
    <property type="entry name" value="PyrdxlP-dep_Trfase_small"/>
</dbReference>
<dbReference type="InterPro" id="IPR001917">
    <property type="entry name" value="Aminotrans_II_pyridoxalP_BS"/>
</dbReference>
<evidence type="ECO:0000313" key="9">
    <source>
        <dbReference type="Proteomes" id="UP000011087"/>
    </source>
</evidence>
<sequence>AERVGGRNDYLGLSNHPQVIASVAESVTRHGMGPRSSPLVAGHTEQQGLLSRELAELKGMEDAVIFSCGFAANTAVFSLFGQGEDVEVFSDELNHASIIDGLRLAGRSSKSKVSVYKHVDMEHLESLLQASSAARKIVVSDSLFSMDGDVAPMSQLLLLKQKYNFFLALDDAHASLVYSKQVIGFFHYFSDFAGADLIVGTMSKAFGAHGGFVCSSQEFVDLLVNMARPLIYSTALPDPVIAAARASLRLSEDRPWIRAKLWNNVRLFEQTTGVPARSPIVPILLGEEERALRASKELLLLGFHVPAIRPPTVKPGTARLRVALSAAHEEEEIVRLADAMRKIGVIE</sequence>
<dbReference type="Gene3D" id="3.90.1150.10">
    <property type="entry name" value="Aspartate Aminotransferase, domain 1"/>
    <property type="match status" value="1"/>
</dbReference>
<feature type="non-terminal residue" evidence="7">
    <location>
        <position position="1"/>
    </location>
</feature>
<dbReference type="EMBL" id="JH993109">
    <property type="protein sequence ID" value="EKX34452.1"/>
    <property type="molecule type" value="Genomic_DNA"/>
</dbReference>
<dbReference type="GO" id="GO:0009102">
    <property type="term" value="P:biotin biosynthetic process"/>
    <property type="evidence" value="ECO:0007669"/>
    <property type="project" value="TreeGrafter"/>
</dbReference>
<name>L1IED7_GUITC</name>
<organism evidence="7">
    <name type="scientific">Guillardia theta (strain CCMP2712)</name>
    <name type="common">Cryptophyte</name>
    <dbReference type="NCBI Taxonomy" id="905079"/>
    <lineage>
        <taxon>Eukaryota</taxon>
        <taxon>Cryptophyceae</taxon>
        <taxon>Pyrenomonadales</taxon>
        <taxon>Geminigeraceae</taxon>
        <taxon>Guillardia</taxon>
    </lineage>
</organism>
<evidence type="ECO:0000256" key="5">
    <source>
        <dbReference type="RuleBase" id="RU003693"/>
    </source>
</evidence>
<evidence type="ECO:0000313" key="7">
    <source>
        <dbReference type="EMBL" id="EKX34452.1"/>
    </source>
</evidence>
<dbReference type="PANTHER" id="PTHR13693">
    <property type="entry name" value="CLASS II AMINOTRANSFERASE/8-AMINO-7-OXONONANOATE SYNTHASE"/>
    <property type="match status" value="1"/>
</dbReference>
<dbReference type="OrthoDB" id="10263824at2759"/>
<evidence type="ECO:0000256" key="3">
    <source>
        <dbReference type="ARBA" id="ARBA00022679"/>
    </source>
</evidence>
<dbReference type="PROSITE" id="PS00599">
    <property type="entry name" value="AA_TRANSFER_CLASS_2"/>
    <property type="match status" value="1"/>
</dbReference>
<dbReference type="InterPro" id="IPR050087">
    <property type="entry name" value="AON_synthase_class-II"/>
</dbReference>
<dbReference type="STRING" id="905079.L1IED7"/>
<evidence type="ECO:0000256" key="4">
    <source>
        <dbReference type="ARBA" id="ARBA00022898"/>
    </source>
</evidence>
<reference evidence="7 9" key="1">
    <citation type="journal article" date="2012" name="Nature">
        <title>Algal genomes reveal evolutionary mosaicism and the fate of nucleomorphs.</title>
        <authorList>
            <consortium name="DOE Joint Genome Institute"/>
            <person name="Curtis B.A."/>
            <person name="Tanifuji G."/>
            <person name="Burki F."/>
            <person name="Gruber A."/>
            <person name="Irimia M."/>
            <person name="Maruyama S."/>
            <person name="Arias M.C."/>
            <person name="Ball S.G."/>
            <person name="Gile G.H."/>
            <person name="Hirakawa Y."/>
            <person name="Hopkins J.F."/>
            <person name="Kuo A."/>
            <person name="Rensing S.A."/>
            <person name="Schmutz J."/>
            <person name="Symeonidi A."/>
            <person name="Elias M."/>
            <person name="Eveleigh R.J."/>
            <person name="Herman E.K."/>
            <person name="Klute M.J."/>
            <person name="Nakayama T."/>
            <person name="Obornik M."/>
            <person name="Reyes-Prieto A."/>
            <person name="Armbrust E.V."/>
            <person name="Aves S.J."/>
            <person name="Beiko R.G."/>
            <person name="Coutinho P."/>
            <person name="Dacks J.B."/>
            <person name="Durnford D.G."/>
            <person name="Fast N.M."/>
            <person name="Green B.R."/>
            <person name="Grisdale C.J."/>
            <person name="Hempel F."/>
            <person name="Henrissat B."/>
            <person name="Hoppner M.P."/>
            <person name="Ishida K."/>
            <person name="Kim E."/>
            <person name="Koreny L."/>
            <person name="Kroth P.G."/>
            <person name="Liu Y."/>
            <person name="Malik S.B."/>
            <person name="Maier U.G."/>
            <person name="McRose D."/>
            <person name="Mock T."/>
            <person name="Neilson J.A."/>
            <person name="Onodera N.T."/>
            <person name="Poole A.M."/>
            <person name="Pritham E.J."/>
            <person name="Richards T.A."/>
            <person name="Rocap G."/>
            <person name="Roy S.W."/>
            <person name="Sarai C."/>
            <person name="Schaack S."/>
            <person name="Shirato S."/>
            <person name="Slamovits C.H."/>
            <person name="Spencer D.F."/>
            <person name="Suzuki S."/>
            <person name="Worden A.Z."/>
            <person name="Zauner S."/>
            <person name="Barry K."/>
            <person name="Bell C."/>
            <person name="Bharti A.K."/>
            <person name="Crow J.A."/>
            <person name="Grimwood J."/>
            <person name="Kramer R."/>
            <person name="Lindquist E."/>
            <person name="Lucas S."/>
            <person name="Salamov A."/>
            <person name="McFadden G.I."/>
            <person name="Lane C.E."/>
            <person name="Keeling P.J."/>
            <person name="Gray M.W."/>
            <person name="Grigoriev I.V."/>
            <person name="Archibald J.M."/>
        </authorList>
    </citation>
    <scope>NUCLEOTIDE SEQUENCE</scope>
    <source>
        <strain evidence="7 9">CCMP2712</strain>
    </source>
</reference>
<dbReference type="InterPro" id="IPR015421">
    <property type="entry name" value="PyrdxlP-dep_Trfase_major"/>
</dbReference>
<dbReference type="RefSeq" id="XP_005821432.1">
    <property type="nucleotide sequence ID" value="XM_005821375.1"/>
</dbReference>
<dbReference type="PANTHER" id="PTHR13693:SF77">
    <property type="entry name" value="8-AMINO-7-OXONONANOATE SYNTHASE"/>
    <property type="match status" value="1"/>
</dbReference>
<dbReference type="Pfam" id="PF00155">
    <property type="entry name" value="Aminotran_1_2"/>
    <property type="match status" value="1"/>
</dbReference>
<feature type="domain" description="Aminotransferase class I/classII large" evidence="6">
    <location>
        <begin position="7"/>
        <end position="339"/>
    </location>
</feature>
<proteinExistence type="inferred from homology"/>
<dbReference type="GeneID" id="17291188"/>
<accession>L1IED7</accession>
<dbReference type="InterPro" id="IPR004839">
    <property type="entry name" value="Aminotransferase_I/II_large"/>
</dbReference>